<sequence>GDDHMKLVSQTLNSCLRIDVAHTRANHFGVRPELGITYIVVGTDFDNDIVTIFQINTGNKSHKTWATLAILLRYHQTLRDPFIVQEMNRRNNMNIAQDNVNELF</sequence>
<name>A0A9P8QC45_WICPI</name>
<protein>
    <submittedName>
        <fullName evidence="1">Uncharacterized protein</fullName>
    </submittedName>
</protein>
<evidence type="ECO:0000313" key="1">
    <source>
        <dbReference type="EMBL" id="KAH3686955.1"/>
    </source>
</evidence>
<reference evidence="1" key="1">
    <citation type="journal article" date="2021" name="Open Biol.">
        <title>Shared evolutionary footprints suggest mitochondrial oxidative damage underlies multiple complex I losses in fungi.</title>
        <authorList>
            <person name="Schikora-Tamarit M.A."/>
            <person name="Marcet-Houben M."/>
            <person name="Nosek J."/>
            <person name="Gabaldon T."/>
        </authorList>
    </citation>
    <scope>NUCLEOTIDE SEQUENCE</scope>
    <source>
        <strain evidence="1">CBS2887</strain>
    </source>
</reference>
<gene>
    <name evidence="1" type="ORF">WICPIJ_002064</name>
</gene>
<keyword evidence="2" id="KW-1185">Reference proteome</keyword>
<proteinExistence type="predicted"/>
<comment type="caution">
    <text evidence="1">The sequence shown here is derived from an EMBL/GenBank/DDBJ whole genome shotgun (WGS) entry which is preliminary data.</text>
</comment>
<dbReference type="Proteomes" id="UP000774326">
    <property type="component" value="Unassembled WGS sequence"/>
</dbReference>
<dbReference type="AlphaFoldDB" id="A0A9P8QC45"/>
<evidence type="ECO:0000313" key="2">
    <source>
        <dbReference type="Proteomes" id="UP000774326"/>
    </source>
</evidence>
<accession>A0A9P8QC45</accession>
<organism evidence="1 2">
    <name type="scientific">Wickerhamomyces pijperi</name>
    <name type="common">Yeast</name>
    <name type="synonym">Pichia pijperi</name>
    <dbReference type="NCBI Taxonomy" id="599730"/>
    <lineage>
        <taxon>Eukaryota</taxon>
        <taxon>Fungi</taxon>
        <taxon>Dikarya</taxon>
        <taxon>Ascomycota</taxon>
        <taxon>Saccharomycotina</taxon>
        <taxon>Saccharomycetes</taxon>
        <taxon>Phaffomycetales</taxon>
        <taxon>Wickerhamomycetaceae</taxon>
        <taxon>Wickerhamomyces</taxon>
    </lineage>
</organism>
<dbReference type="EMBL" id="JAEUBG010001077">
    <property type="protein sequence ID" value="KAH3686955.1"/>
    <property type="molecule type" value="Genomic_DNA"/>
</dbReference>
<feature type="non-terminal residue" evidence="1">
    <location>
        <position position="1"/>
    </location>
</feature>
<reference evidence="1" key="2">
    <citation type="submission" date="2021-01" db="EMBL/GenBank/DDBJ databases">
        <authorList>
            <person name="Schikora-Tamarit M.A."/>
        </authorList>
    </citation>
    <scope>NUCLEOTIDE SEQUENCE</scope>
    <source>
        <strain evidence="1">CBS2887</strain>
    </source>
</reference>